<dbReference type="FunFam" id="3.30.1490.20:FF:000007">
    <property type="entry name" value="D-alanine--D-alanine ligase"/>
    <property type="match status" value="1"/>
</dbReference>
<dbReference type="InterPro" id="IPR013815">
    <property type="entry name" value="ATP_grasp_subdomain_1"/>
</dbReference>
<evidence type="ECO:0000256" key="17">
    <source>
        <dbReference type="ARBA" id="ARBA00047614"/>
    </source>
</evidence>
<evidence type="ECO:0000256" key="18">
    <source>
        <dbReference type="ARBA" id="ARBA00060592"/>
    </source>
</evidence>
<keyword evidence="9 25" id="KW-0479">Metal-binding</keyword>
<dbReference type="Pfam" id="PF07478">
    <property type="entry name" value="Dala_Dala_lig_C"/>
    <property type="match status" value="1"/>
</dbReference>
<dbReference type="GO" id="GO:0009252">
    <property type="term" value="P:peptidoglycan biosynthetic process"/>
    <property type="evidence" value="ECO:0007669"/>
    <property type="project" value="UniProtKB-UniRule"/>
</dbReference>
<evidence type="ECO:0000256" key="11">
    <source>
        <dbReference type="ARBA" id="ARBA00022840"/>
    </source>
</evidence>
<dbReference type="PROSITE" id="PS50975">
    <property type="entry name" value="ATP_GRASP"/>
    <property type="match status" value="1"/>
</dbReference>
<evidence type="ECO:0000256" key="22">
    <source>
        <dbReference type="HAMAP-Rule" id="MF_00047"/>
    </source>
</evidence>
<dbReference type="PROSITE" id="PS00844">
    <property type="entry name" value="DALA_DALA_LIGASE_2"/>
    <property type="match status" value="1"/>
</dbReference>
<dbReference type="FunFam" id="3.30.470.20:FF:000008">
    <property type="entry name" value="D-alanine--D-alanine ligase"/>
    <property type="match status" value="1"/>
</dbReference>
<evidence type="ECO:0000256" key="1">
    <source>
        <dbReference type="ARBA" id="ARBA00001936"/>
    </source>
</evidence>
<dbReference type="SUPFAM" id="SSF56059">
    <property type="entry name" value="Glutathione synthetase ATP-binding domain-like"/>
    <property type="match status" value="1"/>
</dbReference>
<evidence type="ECO:0000256" key="10">
    <source>
        <dbReference type="ARBA" id="ARBA00022741"/>
    </source>
</evidence>
<evidence type="ECO:0000256" key="6">
    <source>
        <dbReference type="ARBA" id="ARBA00012216"/>
    </source>
</evidence>
<feature type="binding site" evidence="25">
    <location>
        <position position="309"/>
    </location>
    <ligand>
        <name>Mg(2+)</name>
        <dbReference type="ChEBI" id="CHEBI:18420"/>
        <label>2</label>
    </ligand>
</feature>
<dbReference type="OrthoDB" id="9813261at2"/>
<keyword evidence="8 22" id="KW-0436">Ligase</keyword>
<evidence type="ECO:0000256" key="7">
    <source>
        <dbReference type="ARBA" id="ARBA00022490"/>
    </source>
</evidence>
<dbReference type="Gene3D" id="3.30.1490.20">
    <property type="entry name" value="ATP-grasp fold, A domain"/>
    <property type="match status" value="1"/>
</dbReference>
<organism evidence="28 29">
    <name type="scientific">Ureibacillus acetophenoni</name>
    <dbReference type="NCBI Taxonomy" id="614649"/>
    <lineage>
        <taxon>Bacteria</taxon>
        <taxon>Bacillati</taxon>
        <taxon>Bacillota</taxon>
        <taxon>Bacilli</taxon>
        <taxon>Bacillales</taxon>
        <taxon>Caryophanaceae</taxon>
        <taxon>Ureibacillus</taxon>
    </lineage>
</organism>
<evidence type="ECO:0000256" key="3">
    <source>
        <dbReference type="ARBA" id="ARBA00004496"/>
    </source>
</evidence>
<evidence type="ECO:0000256" key="2">
    <source>
        <dbReference type="ARBA" id="ARBA00003921"/>
    </source>
</evidence>
<dbReference type="EC" id="6.3.2.4" evidence="6 22"/>
<feature type="binding site" evidence="24">
    <location>
        <begin position="178"/>
        <end position="180"/>
    </location>
    <ligand>
        <name>ATP</name>
        <dbReference type="ChEBI" id="CHEBI:30616"/>
    </ligand>
</feature>
<dbReference type="InterPro" id="IPR011095">
    <property type="entry name" value="Dala_Dala_lig_C"/>
</dbReference>
<dbReference type="PROSITE" id="PS00843">
    <property type="entry name" value="DALA_DALA_LIGASE_1"/>
    <property type="match status" value="1"/>
</dbReference>
<dbReference type="GO" id="GO:0005524">
    <property type="term" value="F:ATP binding"/>
    <property type="evidence" value="ECO:0007669"/>
    <property type="project" value="UniProtKB-UniRule"/>
</dbReference>
<keyword evidence="14 22" id="KW-0573">Peptidoglycan synthesis</keyword>
<dbReference type="NCBIfam" id="NF002526">
    <property type="entry name" value="PRK01966.1-2"/>
    <property type="match status" value="1"/>
</dbReference>
<feature type="binding site" evidence="24">
    <location>
        <begin position="216"/>
        <end position="223"/>
    </location>
    <ligand>
        <name>ATP</name>
        <dbReference type="ChEBI" id="CHEBI:30616"/>
    </ligand>
</feature>
<feature type="active site" evidence="23">
    <location>
        <position position="186"/>
    </location>
</feature>
<comment type="pathway">
    <text evidence="4 22">Cell wall biogenesis; peptidoglycan biosynthesis.</text>
</comment>
<dbReference type="InterPro" id="IPR005905">
    <property type="entry name" value="D_ala_D_ala"/>
</dbReference>
<evidence type="ECO:0000256" key="5">
    <source>
        <dbReference type="ARBA" id="ARBA00010871"/>
    </source>
</evidence>
<evidence type="ECO:0000256" key="14">
    <source>
        <dbReference type="ARBA" id="ARBA00022984"/>
    </source>
</evidence>
<dbReference type="UniPathway" id="UPA00219"/>
<feature type="binding site" evidence="25">
    <location>
        <position position="309"/>
    </location>
    <ligand>
        <name>Mg(2+)</name>
        <dbReference type="ChEBI" id="CHEBI:18420"/>
        <label>1</label>
    </ligand>
</feature>
<dbReference type="GO" id="GO:0071555">
    <property type="term" value="P:cell wall organization"/>
    <property type="evidence" value="ECO:0007669"/>
    <property type="project" value="UniProtKB-KW"/>
</dbReference>
<reference evidence="29" key="1">
    <citation type="submission" date="2017-08" db="EMBL/GenBank/DDBJ databases">
        <authorList>
            <person name="Varghese N."/>
            <person name="Submissions S."/>
        </authorList>
    </citation>
    <scope>NUCLEOTIDE SEQUENCE [LARGE SCALE GENOMIC DNA]</scope>
    <source>
        <strain evidence="29">JC23</strain>
    </source>
</reference>
<gene>
    <name evidence="22" type="primary">ddl</name>
    <name evidence="28" type="ORF">SAMN05877842_111137</name>
</gene>
<evidence type="ECO:0000259" key="27">
    <source>
        <dbReference type="PROSITE" id="PS50975"/>
    </source>
</evidence>
<keyword evidence="11 26" id="KW-0067">ATP-binding</keyword>
<evidence type="ECO:0000256" key="20">
    <source>
        <dbReference type="ARBA" id="ARBA00076288"/>
    </source>
</evidence>
<dbReference type="GO" id="GO:0005829">
    <property type="term" value="C:cytosol"/>
    <property type="evidence" value="ECO:0007669"/>
    <property type="project" value="TreeGrafter"/>
</dbReference>
<dbReference type="InterPro" id="IPR011761">
    <property type="entry name" value="ATP-grasp"/>
</dbReference>
<dbReference type="InterPro" id="IPR011127">
    <property type="entry name" value="Dala_Dala_lig_N"/>
</dbReference>
<evidence type="ECO:0000256" key="16">
    <source>
        <dbReference type="ARBA" id="ARBA00023316"/>
    </source>
</evidence>
<keyword evidence="16 22" id="KW-0961">Cell wall biogenesis/degradation</keyword>
<dbReference type="PIRSF" id="PIRSF039102">
    <property type="entry name" value="Ddl/VanB"/>
    <property type="match status" value="1"/>
</dbReference>
<dbReference type="NCBIfam" id="TIGR01205">
    <property type="entry name" value="D_ala_D_alaTIGR"/>
    <property type="match status" value="1"/>
</dbReference>
<feature type="binding site" evidence="25">
    <location>
        <position position="296"/>
    </location>
    <ligand>
        <name>Mg(2+)</name>
        <dbReference type="ChEBI" id="CHEBI:18420"/>
        <label>1</label>
    </ligand>
</feature>
<dbReference type="RefSeq" id="WP_097150334.1">
    <property type="nucleotide sequence ID" value="NZ_OBQC01000011.1"/>
</dbReference>
<evidence type="ECO:0000256" key="19">
    <source>
        <dbReference type="ARBA" id="ARBA00068427"/>
    </source>
</evidence>
<evidence type="ECO:0000313" key="29">
    <source>
        <dbReference type="Proteomes" id="UP000219252"/>
    </source>
</evidence>
<proteinExistence type="inferred from homology"/>
<evidence type="ECO:0000256" key="9">
    <source>
        <dbReference type="ARBA" id="ARBA00022723"/>
    </source>
</evidence>
<accession>A0A285UJM3</accession>
<keyword evidence="10 24" id="KW-0547">Nucleotide-binding</keyword>
<dbReference type="PANTHER" id="PTHR23132">
    <property type="entry name" value="D-ALANINE--D-ALANINE LIGASE"/>
    <property type="match status" value="1"/>
</dbReference>
<evidence type="ECO:0000256" key="13">
    <source>
        <dbReference type="ARBA" id="ARBA00022960"/>
    </source>
</evidence>
<feature type="binding site" evidence="25">
    <location>
        <position position="311"/>
    </location>
    <ligand>
        <name>Mg(2+)</name>
        <dbReference type="ChEBI" id="CHEBI:18420"/>
        <label>2</label>
    </ligand>
</feature>
<keyword evidence="29" id="KW-1185">Reference proteome</keyword>
<protein>
    <recommendedName>
        <fullName evidence="19 22">D-alanine--D-alanine ligase</fullName>
        <ecNumber evidence="6 22">6.3.2.4</ecNumber>
    </recommendedName>
    <alternativeName>
        <fullName evidence="21 22">D-Ala-D-Ala ligase</fullName>
    </alternativeName>
    <alternativeName>
        <fullName evidence="20 22">D-alanylalanine synthetase</fullName>
    </alternativeName>
</protein>
<comment type="cofactor">
    <cofactor evidence="1">
        <name>Mn(2+)</name>
        <dbReference type="ChEBI" id="CHEBI:29035"/>
    </cofactor>
</comment>
<feature type="binding site" evidence="24">
    <location>
        <begin position="186"/>
        <end position="187"/>
    </location>
    <ligand>
        <name>ATP</name>
        <dbReference type="ChEBI" id="CHEBI:30616"/>
    </ligand>
</feature>
<dbReference type="GO" id="GO:0008360">
    <property type="term" value="P:regulation of cell shape"/>
    <property type="evidence" value="ECO:0007669"/>
    <property type="project" value="UniProtKB-KW"/>
</dbReference>
<evidence type="ECO:0000256" key="24">
    <source>
        <dbReference type="PIRSR" id="PIRSR039102-2"/>
    </source>
</evidence>
<evidence type="ECO:0000256" key="23">
    <source>
        <dbReference type="PIRSR" id="PIRSR039102-1"/>
    </source>
</evidence>
<comment type="cofactor">
    <cofactor evidence="25">
        <name>Mg(2+)</name>
        <dbReference type="ChEBI" id="CHEBI:18420"/>
    </cofactor>
    <cofactor evidence="25">
        <name>Mn(2+)</name>
        <dbReference type="ChEBI" id="CHEBI:29035"/>
    </cofactor>
    <text evidence="25">Binds 2 magnesium or manganese ions per subunit.</text>
</comment>
<evidence type="ECO:0000313" key="28">
    <source>
        <dbReference type="EMBL" id="SOC42090.1"/>
    </source>
</evidence>
<evidence type="ECO:0000256" key="25">
    <source>
        <dbReference type="PIRSR" id="PIRSR039102-3"/>
    </source>
</evidence>
<dbReference type="SUPFAM" id="SSF52440">
    <property type="entry name" value="PreATP-grasp domain"/>
    <property type="match status" value="1"/>
</dbReference>
<evidence type="ECO:0000256" key="4">
    <source>
        <dbReference type="ARBA" id="ARBA00004752"/>
    </source>
</evidence>
<comment type="pathway">
    <text evidence="18">Glycan biosynthesis.</text>
</comment>
<dbReference type="PANTHER" id="PTHR23132:SF25">
    <property type="entry name" value="D-ALANINE--D-ALANINE LIGASE A"/>
    <property type="match status" value="1"/>
</dbReference>
<dbReference type="GO" id="GO:0046872">
    <property type="term" value="F:metal ion binding"/>
    <property type="evidence" value="ECO:0007669"/>
    <property type="project" value="UniProtKB-KW"/>
</dbReference>
<dbReference type="InterPro" id="IPR016185">
    <property type="entry name" value="PreATP-grasp_dom_sf"/>
</dbReference>
<comment type="catalytic activity">
    <reaction evidence="17 22">
        <text>2 D-alanine + ATP = D-alanyl-D-alanine + ADP + phosphate + H(+)</text>
        <dbReference type="Rhea" id="RHEA:11224"/>
        <dbReference type="ChEBI" id="CHEBI:15378"/>
        <dbReference type="ChEBI" id="CHEBI:30616"/>
        <dbReference type="ChEBI" id="CHEBI:43474"/>
        <dbReference type="ChEBI" id="CHEBI:57416"/>
        <dbReference type="ChEBI" id="CHEBI:57822"/>
        <dbReference type="ChEBI" id="CHEBI:456216"/>
        <dbReference type="EC" id="6.3.2.4"/>
    </reaction>
</comment>
<evidence type="ECO:0000256" key="26">
    <source>
        <dbReference type="PROSITE-ProRule" id="PRU00409"/>
    </source>
</evidence>
<keyword evidence="7 22" id="KW-0963">Cytoplasm</keyword>
<dbReference type="NCBIfam" id="NF002378">
    <property type="entry name" value="PRK01372.1"/>
    <property type="match status" value="1"/>
</dbReference>
<dbReference type="NCBIfam" id="NF002528">
    <property type="entry name" value="PRK01966.1-4"/>
    <property type="match status" value="1"/>
</dbReference>
<dbReference type="GO" id="GO:0008716">
    <property type="term" value="F:D-alanine-D-alanine ligase activity"/>
    <property type="evidence" value="ECO:0007669"/>
    <property type="project" value="UniProtKB-UniRule"/>
</dbReference>
<dbReference type="Gene3D" id="3.40.50.20">
    <property type="match status" value="1"/>
</dbReference>
<keyword evidence="12 25" id="KW-0460">Magnesium</keyword>
<keyword evidence="13 22" id="KW-0133">Cell shape</keyword>
<keyword evidence="15 25" id="KW-0464">Manganese</keyword>
<dbReference type="Proteomes" id="UP000219252">
    <property type="component" value="Unassembled WGS sequence"/>
</dbReference>
<comment type="similarity">
    <text evidence="5 22">Belongs to the D-alanine--D-alanine ligase family.</text>
</comment>
<dbReference type="InterPro" id="IPR000291">
    <property type="entry name" value="D-Ala_lig_Van_CS"/>
</dbReference>
<comment type="subcellular location">
    <subcellularLocation>
        <location evidence="3 22">Cytoplasm</location>
    </subcellularLocation>
</comment>
<sequence length="359" mass="40354">MKKTIGLLYGGKSAEHEVSLSTALAVIKAIKFEKYEVHPIYITLDGQWRKGPQLTEPLESVEQLQFDGDQDSGANNITKFIINENGEQIKFDVVFPLLHGTNGEDGTVQGLLEVLNLPYVGNGVLASAAGMDKVVMKQLFEIAGLNQVPYIHFLRNEWVKDQTAIIDICEEKLVWPMFVKPANLGSSVGISKATNREELTKAIQFALKYDRKIIVEQGVKAREIETAVLGYYEPKVSVAGEIKPNTEFYDYESKYKDNSTSLIIPAEISDSVYTTMKDMAVRAFKILDCSGLVRADFFVTDEDEVLINEINTMPGFTPVSMYPLLWQKTGLSYPDLIDTLIELAIERFEEKQLLQYNKD</sequence>
<feature type="active site" evidence="23">
    <location>
        <position position="320"/>
    </location>
</feature>
<feature type="binding site" evidence="24">
    <location>
        <position position="133"/>
    </location>
    <ligand>
        <name>ATP</name>
        <dbReference type="ChEBI" id="CHEBI:30616"/>
    </ligand>
</feature>
<evidence type="ECO:0000256" key="8">
    <source>
        <dbReference type="ARBA" id="ARBA00022598"/>
    </source>
</evidence>
<dbReference type="EMBL" id="OBQC01000011">
    <property type="protein sequence ID" value="SOC42090.1"/>
    <property type="molecule type" value="Genomic_DNA"/>
</dbReference>
<feature type="domain" description="ATP-grasp" evidence="27">
    <location>
        <begin position="137"/>
        <end position="342"/>
    </location>
</feature>
<dbReference type="AlphaFoldDB" id="A0A285UJM3"/>
<feature type="active site" evidence="23">
    <location>
        <position position="15"/>
    </location>
</feature>
<evidence type="ECO:0000256" key="21">
    <source>
        <dbReference type="ARBA" id="ARBA00077154"/>
    </source>
</evidence>
<dbReference type="HAMAP" id="MF_00047">
    <property type="entry name" value="Dala_Dala_lig"/>
    <property type="match status" value="1"/>
</dbReference>
<dbReference type="Gene3D" id="3.30.470.20">
    <property type="entry name" value="ATP-grasp fold, B domain"/>
    <property type="match status" value="1"/>
</dbReference>
<evidence type="ECO:0000256" key="15">
    <source>
        <dbReference type="ARBA" id="ARBA00023211"/>
    </source>
</evidence>
<evidence type="ECO:0000256" key="12">
    <source>
        <dbReference type="ARBA" id="ARBA00022842"/>
    </source>
</evidence>
<comment type="function">
    <text evidence="2 22">Cell wall formation.</text>
</comment>
<dbReference type="Pfam" id="PF01820">
    <property type="entry name" value="Dala_Dala_lig_N"/>
    <property type="match status" value="1"/>
</dbReference>
<feature type="binding site" evidence="24">
    <location>
        <begin position="308"/>
        <end position="309"/>
    </location>
    <ligand>
        <name>ATP</name>
        <dbReference type="ChEBI" id="CHEBI:30616"/>
    </ligand>
</feature>
<name>A0A285UJM3_9BACL</name>